<accession>A0A0B6ZPB3</accession>
<sequence>MDTILGQMRHETNELWELSACMDMHYVVNKCVEYHQGLFKDNSLMDSRWKGMR</sequence>
<dbReference type="EMBL" id="HACG01022675">
    <property type="protein sequence ID" value="CEK69540.1"/>
    <property type="molecule type" value="Transcribed_RNA"/>
</dbReference>
<evidence type="ECO:0000313" key="1">
    <source>
        <dbReference type="EMBL" id="CEK69540.1"/>
    </source>
</evidence>
<protein>
    <submittedName>
        <fullName evidence="1">Uncharacterized protein</fullName>
    </submittedName>
</protein>
<name>A0A0B6ZPB3_9EUPU</name>
<organism evidence="1">
    <name type="scientific">Arion vulgaris</name>
    <dbReference type="NCBI Taxonomy" id="1028688"/>
    <lineage>
        <taxon>Eukaryota</taxon>
        <taxon>Metazoa</taxon>
        <taxon>Spiralia</taxon>
        <taxon>Lophotrochozoa</taxon>
        <taxon>Mollusca</taxon>
        <taxon>Gastropoda</taxon>
        <taxon>Heterobranchia</taxon>
        <taxon>Euthyneura</taxon>
        <taxon>Panpulmonata</taxon>
        <taxon>Eupulmonata</taxon>
        <taxon>Stylommatophora</taxon>
        <taxon>Helicina</taxon>
        <taxon>Arionoidea</taxon>
        <taxon>Arionidae</taxon>
        <taxon>Arion</taxon>
    </lineage>
</organism>
<proteinExistence type="predicted"/>
<gene>
    <name evidence="1" type="primary">ORF70600</name>
</gene>
<reference evidence="1" key="1">
    <citation type="submission" date="2014-12" db="EMBL/GenBank/DDBJ databases">
        <title>Insight into the proteome of Arion vulgaris.</title>
        <authorList>
            <person name="Aradska J."/>
            <person name="Bulat T."/>
            <person name="Smidak R."/>
            <person name="Sarate P."/>
            <person name="Gangsoo J."/>
            <person name="Sialana F."/>
            <person name="Bilban M."/>
            <person name="Lubec G."/>
        </authorList>
    </citation>
    <scope>NUCLEOTIDE SEQUENCE</scope>
    <source>
        <tissue evidence="1">Skin</tissue>
    </source>
</reference>
<dbReference type="AlphaFoldDB" id="A0A0B6ZPB3"/>